<dbReference type="GO" id="GO:0008610">
    <property type="term" value="P:lipid biosynthetic process"/>
    <property type="evidence" value="ECO:0007669"/>
    <property type="project" value="InterPro"/>
</dbReference>
<dbReference type="GO" id="GO:0006643">
    <property type="term" value="P:membrane lipid metabolic process"/>
    <property type="evidence" value="ECO:0007669"/>
    <property type="project" value="TreeGrafter"/>
</dbReference>
<evidence type="ECO:0000259" key="9">
    <source>
        <dbReference type="Pfam" id="PF04116"/>
    </source>
</evidence>
<keyword evidence="3 8" id="KW-1133">Transmembrane helix</keyword>
<evidence type="ECO:0000256" key="7">
    <source>
        <dbReference type="SAM" id="MobiDB-lite"/>
    </source>
</evidence>
<keyword evidence="2 8" id="KW-0812">Transmembrane</keyword>
<evidence type="ECO:0000313" key="10">
    <source>
        <dbReference type="EMBL" id="AER54801.1"/>
    </source>
</evidence>
<dbReference type="AlphaFoldDB" id="G7USU0"/>
<dbReference type="OrthoDB" id="9770329at2"/>
<feature type="region of interest" description="Disordered" evidence="7">
    <location>
        <begin position="269"/>
        <end position="289"/>
    </location>
</feature>
<dbReference type="Pfam" id="PF04116">
    <property type="entry name" value="FA_hydroxylase"/>
    <property type="match status" value="1"/>
</dbReference>
<evidence type="ECO:0000256" key="4">
    <source>
        <dbReference type="ARBA" id="ARBA00023002"/>
    </source>
</evidence>
<evidence type="ECO:0000256" key="6">
    <source>
        <dbReference type="ARBA" id="ARBA00023136"/>
    </source>
</evidence>
<evidence type="ECO:0000256" key="8">
    <source>
        <dbReference type="SAM" id="Phobius"/>
    </source>
</evidence>
<evidence type="ECO:0000256" key="2">
    <source>
        <dbReference type="ARBA" id="ARBA00022692"/>
    </source>
</evidence>
<feature type="transmembrane region" description="Helical" evidence="8">
    <location>
        <begin position="136"/>
        <end position="169"/>
    </location>
</feature>
<evidence type="ECO:0000256" key="5">
    <source>
        <dbReference type="ARBA" id="ARBA00023098"/>
    </source>
</evidence>
<dbReference type="Proteomes" id="UP000005870">
    <property type="component" value="Chromosome"/>
</dbReference>
<accession>G7USU0</accession>
<dbReference type="GO" id="GO:0016020">
    <property type="term" value="C:membrane"/>
    <property type="evidence" value="ECO:0007669"/>
    <property type="project" value="GOC"/>
</dbReference>
<dbReference type="HOGENOM" id="CLU_033631_1_1_6"/>
<feature type="domain" description="Fatty acid hydroxylase" evidence="9">
    <location>
        <begin position="86"/>
        <end position="220"/>
    </location>
</feature>
<keyword evidence="6 8" id="KW-0472">Membrane</keyword>
<dbReference type="EMBL" id="CP003093">
    <property type="protein sequence ID" value="AER54801.1"/>
    <property type="molecule type" value="Genomic_DNA"/>
</dbReference>
<evidence type="ECO:0000256" key="3">
    <source>
        <dbReference type="ARBA" id="ARBA00022989"/>
    </source>
</evidence>
<comment type="subcellular location">
    <subcellularLocation>
        <location evidence="1">Endomembrane system</location>
        <topology evidence="1">Multi-pass membrane protein</topology>
    </subcellularLocation>
</comment>
<dbReference type="KEGG" id="psd:DSC_00740"/>
<dbReference type="PANTHER" id="PTHR21624:SF1">
    <property type="entry name" value="ALKYLGLYCEROL MONOOXYGENASE"/>
    <property type="match status" value="1"/>
</dbReference>
<dbReference type="STRING" id="1045855.DSC_00740"/>
<dbReference type="GO" id="GO:0012505">
    <property type="term" value="C:endomembrane system"/>
    <property type="evidence" value="ECO:0007669"/>
    <property type="project" value="UniProtKB-SubCell"/>
</dbReference>
<evidence type="ECO:0000256" key="1">
    <source>
        <dbReference type="ARBA" id="ARBA00004127"/>
    </source>
</evidence>
<protein>
    <recommendedName>
        <fullName evidence="9">Fatty acid hydroxylase domain-containing protein</fullName>
    </recommendedName>
</protein>
<evidence type="ECO:0000313" key="11">
    <source>
        <dbReference type="Proteomes" id="UP000005870"/>
    </source>
</evidence>
<name>G7USU0_PSEUP</name>
<feature type="transmembrane region" description="Helical" evidence="8">
    <location>
        <begin position="48"/>
        <end position="70"/>
    </location>
</feature>
<keyword evidence="4" id="KW-0560">Oxidoreductase</keyword>
<keyword evidence="11" id="KW-1185">Reference proteome</keyword>
<gene>
    <name evidence="10" type="ordered locus">DSC_00740</name>
</gene>
<dbReference type="InterPro" id="IPR051689">
    <property type="entry name" value="Sterol_desaturase/TMEM195"/>
</dbReference>
<organism evidence="10 11">
    <name type="scientific">Pseudoxanthomonas spadix (strain BD-a59)</name>
    <dbReference type="NCBI Taxonomy" id="1045855"/>
    <lineage>
        <taxon>Bacteria</taxon>
        <taxon>Pseudomonadati</taxon>
        <taxon>Pseudomonadota</taxon>
        <taxon>Gammaproteobacteria</taxon>
        <taxon>Lysobacterales</taxon>
        <taxon>Lysobacteraceae</taxon>
        <taxon>Pseudoxanthomonas</taxon>
    </lineage>
</organism>
<proteinExistence type="predicted"/>
<sequence>MHDLLPYRWLLIIPLLLPLLAAAEGWLRLRRGQAYDWKAYWASLADALVRGVVNRVLQGGLVGLALYAVAQWRITTLHMDTWWQWLGLLLGVEFCYYWMHRADHRIRWFWLNHAVHHSPNQYTLASAYRLGWTGQITAAAVCFAPLVWLGFPVPVVIGALALNLIYQFWLHTELIGTLPRWFEWAFNTPAHHRVHHASNPQYLDCNYGGVLIVFDRLFGTFGQVQPGVPIRYGLVEPIRSYNPVRIALHGWIGLFADLRRTRSLKEVWQTLSGPPGGKPSHGQAPRSRR</sequence>
<feature type="transmembrane region" description="Helical" evidence="8">
    <location>
        <begin position="82"/>
        <end position="99"/>
    </location>
</feature>
<dbReference type="GO" id="GO:0005506">
    <property type="term" value="F:iron ion binding"/>
    <property type="evidence" value="ECO:0007669"/>
    <property type="project" value="InterPro"/>
</dbReference>
<dbReference type="InterPro" id="IPR006694">
    <property type="entry name" value="Fatty_acid_hydroxylase"/>
</dbReference>
<keyword evidence="5" id="KW-0443">Lipid metabolism</keyword>
<dbReference type="eggNOG" id="COG3000">
    <property type="taxonomic scope" value="Bacteria"/>
</dbReference>
<dbReference type="GO" id="GO:0050479">
    <property type="term" value="F:glyceryl-ether monooxygenase activity"/>
    <property type="evidence" value="ECO:0007669"/>
    <property type="project" value="TreeGrafter"/>
</dbReference>
<dbReference type="RefSeq" id="WP_014162122.1">
    <property type="nucleotide sequence ID" value="NC_016147.2"/>
</dbReference>
<feature type="transmembrane region" description="Helical" evidence="8">
    <location>
        <begin position="6"/>
        <end position="27"/>
    </location>
</feature>
<reference evidence="10 11" key="1">
    <citation type="journal article" date="2012" name="J. Bacteriol.">
        <title>Complete Genome Sequence of the BTEX-Degrading Bacterium Pseudoxanthomonas spadix BD-a59.</title>
        <authorList>
            <person name="Lee S.H."/>
            <person name="Jin H.M."/>
            <person name="Lee H.J."/>
            <person name="Kim J.M."/>
            <person name="Jeon C.O."/>
        </authorList>
    </citation>
    <scope>NUCLEOTIDE SEQUENCE [LARGE SCALE GENOMIC DNA]</scope>
    <source>
        <strain evidence="10 11">BD-a59</strain>
    </source>
</reference>
<dbReference type="PANTHER" id="PTHR21624">
    <property type="entry name" value="STEROL DESATURASE-RELATED PROTEIN"/>
    <property type="match status" value="1"/>
</dbReference>